<gene>
    <name evidence="1" type="ORF">FA95DRAFT_442187</name>
</gene>
<comment type="caution">
    <text evidence="1">The sequence shown here is derived from an EMBL/GenBank/DDBJ whole genome shotgun (WGS) entry which is preliminary data.</text>
</comment>
<keyword evidence="2" id="KW-1185">Reference proteome</keyword>
<evidence type="ECO:0000313" key="2">
    <source>
        <dbReference type="Proteomes" id="UP000814033"/>
    </source>
</evidence>
<proteinExistence type="predicted"/>
<dbReference type="Proteomes" id="UP000814033">
    <property type="component" value="Unassembled WGS sequence"/>
</dbReference>
<reference evidence="1" key="1">
    <citation type="submission" date="2021-02" db="EMBL/GenBank/DDBJ databases">
        <authorList>
            <consortium name="DOE Joint Genome Institute"/>
            <person name="Ahrendt S."/>
            <person name="Looney B.P."/>
            <person name="Miyauchi S."/>
            <person name="Morin E."/>
            <person name="Drula E."/>
            <person name="Courty P.E."/>
            <person name="Chicoki N."/>
            <person name="Fauchery L."/>
            <person name="Kohler A."/>
            <person name="Kuo A."/>
            <person name="Labutti K."/>
            <person name="Pangilinan J."/>
            <person name="Lipzen A."/>
            <person name="Riley R."/>
            <person name="Andreopoulos W."/>
            <person name="He G."/>
            <person name="Johnson J."/>
            <person name="Barry K.W."/>
            <person name="Grigoriev I.V."/>
            <person name="Nagy L."/>
            <person name="Hibbett D."/>
            <person name="Henrissat B."/>
            <person name="Matheny P.B."/>
            <person name="Labbe J."/>
            <person name="Martin F."/>
        </authorList>
    </citation>
    <scope>NUCLEOTIDE SEQUENCE</scope>
    <source>
        <strain evidence="1">FP105234-sp</strain>
    </source>
</reference>
<name>A0ACB8RHJ6_9AGAM</name>
<protein>
    <submittedName>
        <fullName evidence="1">Uncharacterized protein</fullName>
    </submittedName>
</protein>
<reference evidence="1" key="2">
    <citation type="journal article" date="2022" name="New Phytol.">
        <title>Evolutionary transition to the ectomycorrhizal habit in the genomes of a hyperdiverse lineage of mushroom-forming fungi.</title>
        <authorList>
            <person name="Looney B."/>
            <person name="Miyauchi S."/>
            <person name="Morin E."/>
            <person name="Drula E."/>
            <person name="Courty P.E."/>
            <person name="Kohler A."/>
            <person name="Kuo A."/>
            <person name="LaButti K."/>
            <person name="Pangilinan J."/>
            <person name="Lipzen A."/>
            <person name="Riley R."/>
            <person name="Andreopoulos W."/>
            <person name="He G."/>
            <person name="Johnson J."/>
            <person name="Nolan M."/>
            <person name="Tritt A."/>
            <person name="Barry K.W."/>
            <person name="Grigoriev I.V."/>
            <person name="Nagy L.G."/>
            <person name="Hibbett D."/>
            <person name="Henrissat B."/>
            <person name="Matheny P.B."/>
            <person name="Labbe J."/>
            <person name="Martin F.M."/>
        </authorList>
    </citation>
    <scope>NUCLEOTIDE SEQUENCE</scope>
    <source>
        <strain evidence="1">FP105234-sp</strain>
    </source>
</reference>
<organism evidence="1 2">
    <name type="scientific">Auriscalpium vulgare</name>
    <dbReference type="NCBI Taxonomy" id="40419"/>
    <lineage>
        <taxon>Eukaryota</taxon>
        <taxon>Fungi</taxon>
        <taxon>Dikarya</taxon>
        <taxon>Basidiomycota</taxon>
        <taxon>Agaricomycotina</taxon>
        <taxon>Agaricomycetes</taxon>
        <taxon>Russulales</taxon>
        <taxon>Auriscalpiaceae</taxon>
        <taxon>Auriscalpium</taxon>
    </lineage>
</organism>
<dbReference type="EMBL" id="MU276032">
    <property type="protein sequence ID" value="KAI0043111.1"/>
    <property type="molecule type" value="Genomic_DNA"/>
</dbReference>
<sequence length="66" mass="7620">MTARGWGHASSALRALNELELVTVTRSLLHAETQVPLMDACRELYLEFVTFETPAHFQRPRHVDWI</sequence>
<accession>A0ACB8RHJ6</accession>
<evidence type="ECO:0000313" key="1">
    <source>
        <dbReference type="EMBL" id="KAI0043111.1"/>
    </source>
</evidence>